<evidence type="ECO:0000256" key="1">
    <source>
        <dbReference type="SAM" id="Phobius"/>
    </source>
</evidence>
<proteinExistence type="predicted"/>
<keyword evidence="1" id="KW-0812">Transmembrane</keyword>
<accession>X1DU45</accession>
<sequence>SEEMLKFTKIWFLLAGCVQFTFAIVFLFLWEWFFLGIQHWPFEDPGLPLIFGGAALSLSVMCFLTFFKANWASAKTPLITEMVFAFTGIPIMFYIQFALEGVHAWNWFNTFFYFLIGIGFAVALYLELKARKVE</sequence>
<feature type="transmembrane region" description="Helical" evidence="1">
    <location>
        <begin position="47"/>
        <end position="67"/>
    </location>
</feature>
<comment type="caution">
    <text evidence="2">The sequence shown here is derived from an EMBL/GenBank/DDBJ whole genome shotgun (WGS) entry which is preliminary data.</text>
</comment>
<dbReference type="EMBL" id="BARU01003427">
    <property type="protein sequence ID" value="GAH23687.1"/>
    <property type="molecule type" value="Genomic_DNA"/>
</dbReference>
<keyword evidence="1" id="KW-1133">Transmembrane helix</keyword>
<keyword evidence="1" id="KW-0472">Membrane</keyword>
<organism evidence="2">
    <name type="scientific">marine sediment metagenome</name>
    <dbReference type="NCBI Taxonomy" id="412755"/>
    <lineage>
        <taxon>unclassified sequences</taxon>
        <taxon>metagenomes</taxon>
        <taxon>ecological metagenomes</taxon>
    </lineage>
</organism>
<protein>
    <submittedName>
        <fullName evidence="2">Uncharacterized protein</fullName>
    </submittedName>
</protein>
<feature type="transmembrane region" description="Helical" evidence="1">
    <location>
        <begin position="111"/>
        <end position="128"/>
    </location>
</feature>
<feature type="transmembrane region" description="Helical" evidence="1">
    <location>
        <begin position="12"/>
        <end position="35"/>
    </location>
</feature>
<gene>
    <name evidence="2" type="ORF">S03H2_07422</name>
</gene>
<feature type="transmembrane region" description="Helical" evidence="1">
    <location>
        <begin position="79"/>
        <end position="99"/>
    </location>
</feature>
<evidence type="ECO:0000313" key="2">
    <source>
        <dbReference type="EMBL" id="GAH23687.1"/>
    </source>
</evidence>
<feature type="non-terminal residue" evidence="2">
    <location>
        <position position="1"/>
    </location>
</feature>
<reference evidence="2" key="1">
    <citation type="journal article" date="2014" name="Front. Microbiol.">
        <title>High frequency of phylogenetically diverse reductive dehalogenase-homologous genes in deep subseafloor sedimentary metagenomes.</title>
        <authorList>
            <person name="Kawai M."/>
            <person name="Futagami T."/>
            <person name="Toyoda A."/>
            <person name="Takaki Y."/>
            <person name="Nishi S."/>
            <person name="Hori S."/>
            <person name="Arai W."/>
            <person name="Tsubouchi T."/>
            <person name="Morono Y."/>
            <person name="Uchiyama I."/>
            <person name="Ito T."/>
            <person name="Fujiyama A."/>
            <person name="Inagaki F."/>
            <person name="Takami H."/>
        </authorList>
    </citation>
    <scope>NUCLEOTIDE SEQUENCE</scope>
    <source>
        <strain evidence="2">Expedition CK06-06</strain>
    </source>
</reference>
<dbReference type="AlphaFoldDB" id="X1DU45"/>
<name>X1DU45_9ZZZZ</name>